<protein>
    <submittedName>
        <fullName evidence="3">DUF262 domain-containing protein</fullName>
    </submittedName>
</protein>
<reference evidence="3" key="1">
    <citation type="submission" date="2023-01" db="EMBL/GenBank/DDBJ databases">
        <title>Human gut microbiome strain richness.</title>
        <authorList>
            <person name="Chen-Liaw A."/>
        </authorList>
    </citation>
    <scope>NUCLEOTIDE SEQUENCE</scope>
    <source>
        <strain evidence="3">1001283st1_G1_1001283B150217_161031</strain>
    </source>
</reference>
<dbReference type="EMBL" id="JAQLXW010000013">
    <property type="protein sequence ID" value="MDB8004311.1"/>
    <property type="molecule type" value="Genomic_DNA"/>
</dbReference>
<dbReference type="InterPro" id="IPR004919">
    <property type="entry name" value="GmrSD_N"/>
</dbReference>
<comment type="caution">
    <text evidence="3">The sequence shown here is derived from an EMBL/GenBank/DDBJ whole genome shotgun (WGS) entry which is preliminary data.</text>
</comment>
<dbReference type="AlphaFoldDB" id="A0AAW6CZ99"/>
<evidence type="ECO:0000313" key="3">
    <source>
        <dbReference type="EMBL" id="MDB8004311.1"/>
    </source>
</evidence>
<proteinExistence type="predicted"/>
<dbReference type="Proteomes" id="UP001210809">
    <property type="component" value="Unassembled WGS sequence"/>
</dbReference>
<dbReference type="InterPro" id="IPR011089">
    <property type="entry name" value="GmrSD_C"/>
</dbReference>
<dbReference type="Pfam" id="PF03235">
    <property type="entry name" value="GmrSD_N"/>
    <property type="match status" value="1"/>
</dbReference>
<sequence>MIDRLSKKVVKREMNIKPQDKTIKELLLSGRQFIIPRFQREYSWDKKNYKEFLDDMLNCLIVSDGKVIYDQYFLGTMLFVGDCFEGDKSEIDVVDGQQRLTTITILFSALSDRFLQINQDTLSKQIFKYIMTKNDDGEDVRIIKSKTHYPFFAFYIQEREKTNTKKPSTEEEQCIKETYEYLYNNLSEEKLRAFLKKKYGDDNIDELNYVDILKAVRDQVLNTTFVSISTKERKQANMIFEILNAKGKNLSGVDLIKNKIFEIVNDTEPADYAEEKWKSIKNILNARNVDVGFVQFYRYFWISKYKKSNLNKLYDHFKSTIKPTNKDRYKKFLTEIEDTARIYVLTVSPERNDFQNKKEYFGLVQSIKVMSDYFNITQVRIALIALIEAKEKGIITLTQLKSMVYELENFHFSYNAICSKPTNKLEIIYSDFSISLRNCNDKIEARNIIKKLTNQLNEIYVSYQEFESEFINLTYTKKSNNPDNVITKYVVNKIASYYEGKDIFEDDGSIEHILPESNDINNNNNNNNIGNLILLEQVLNGEADCLEYIDKITVYKKSSYKWIKEFVSSNTEWSDDKIQERSKKLSEFYYTKILAKEISLNALKR</sequence>
<evidence type="ECO:0000259" key="2">
    <source>
        <dbReference type="Pfam" id="PF07510"/>
    </source>
</evidence>
<feature type="domain" description="GmrSD restriction endonucleases C-terminal" evidence="2">
    <location>
        <begin position="462"/>
        <end position="587"/>
    </location>
</feature>
<dbReference type="PANTHER" id="PTHR35149:SF2">
    <property type="entry name" value="DUF262 DOMAIN-CONTAINING PROTEIN"/>
    <property type="match status" value="1"/>
</dbReference>
<organism evidence="3 4">
    <name type="scientific">[Eubacterium] siraeum</name>
    <dbReference type="NCBI Taxonomy" id="39492"/>
    <lineage>
        <taxon>Bacteria</taxon>
        <taxon>Bacillati</taxon>
        <taxon>Bacillota</taxon>
        <taxon>Clostridia</taxon>
        <taxon>Eubacteriales</taxon>
        <taxon>Oscillospiraceae</taxon>
        <taxon>Oscillospiraceae incertae sedis</taxon>
    </lineage>
</organism>
<evidence type="ECO:0000313" key="4">
    <source>
        <dbReference type="Proteomes" id="UP001210809"/>
    </source>
</evidence>
<dbReference type="PANTHER" id="PTHR35149">
    <property type="entry name" value="SLL5132 PROTEIN"/>
    <property type="match status" value="1"/>
</dbReference>
<evidence type="ECO:0000259" key="1">
    <source>
        <dbReference type="Pfam" id="PF03235"/>
    </source>
</evidence>
<dbReference type="Pfam" id="PF07510">
    <property type="entry name" value="GmrSD_C"/>
    <property type="match status" value="1"/>
</dbReference>
<gene>
    <name evidence="3" type="ORF">PNE09_09565</name>
</gene>
<name>A0AAW6CZ99_9FIRM</name>
<feature type="domain" description="GmrSD restriction endonucleases N-terminal" evidence="1">
    <location>
        <begin position="23"/>
        <end position="261"/>
    </location>
</feature>
<accession>A0AAW6CZ99</accession>